<evidence type="ECO:0008006" key="3">
    <source>
        <dbReference type="Google" id="ProtNLM"/>
    </source>
</evidence>
<keyword evidence="2" id="KW-1185">Reference proteome</keyword>
<dbReference type="Proteomes" id="UP001377692">
    <property type="component" value="Unassembled WGS sequence"/>
</dbReference>
<sequence>MPGNSLLALLEWMKRNPHLSDWDFIFAMSPATVGSLVEQAQINHIIQGRDVGWEQLSIRVPSSKQTHVLNNYRLTAPSLDWRVASYDNPTVSFSLAVEGGTHIIEDDFYDVLAVSAHDALDSLQVRGRTRFDTQALRLGLDLKRPEAESLEFDVGDSLQERWAGGQQLADFLQTLPEDRGLYALAAVSATSNNPFLQVRGIGARIQTSRVDKQGALVVFAALEHGPVGQYPREDSDLPFLLPDAMAERAPVTLLLSRRLLHRAAYAYAFEAMIEGGMIDYRLTPQGVIERMQATAGKLPVFGLEHKGNRFEFKSERFSVEAWIGDTPLRAEFDEDEVQLNWHSQCDLGFDYKPKGEEGWRGLSGTFEFRLHHRFYFFRPSEQEADGGLLMAQVAWPWPEHAEVTLRKGLEGNLPEALREEVNQFVALVLKQALLEGLSRTLTARIPERVLEGFSLAGNNRFAGQDVELPHGLALFGSIASNAQRLRILDQGIRLSPGQTHTFRVESPFASVSWALEGMPGNAGDIGQIDPVSGRYSAPPAHALRYRQARVLVVATDNQTRARSTSMLTVLPQGITANPQIRVCSFDDQLTFTAGALGGDPQWRVIEQEGSGQVSPSDDGRRCTYTAGWQLDEGAYLLEKIEVKNSETGELTHVHVLVMQEEPLLYLEAGAPKPDGSVQLSASFNGTDFTKKVIWKQLLGDGFLEDAGLYWPPDDGSLAYALFTAILPDTPFGDLQGHLVRPLNQPCRACNAAIG</sequence>
<protein>
    <recommendedName>
        <fullName evidence="3">Ig-like domain-containing protein</fullName>
    </recommendedName>
</protein>
<gene>
    <name evidence="1" type="ORF">V7V80_17090</name>
</gene>
<evidence type="ECO:0000313" key="1">
    <source>
        <dbReference type="EMBL" id="MEJ5906403.1"/>
    </source>
</evidence>
<accession>A0ABU8R940</accession>
<dbReference type="EMBL" id="JBBHLD010000015">
    <property type="protein sequence ID" value="MEJ5906403.1"/>
    <property type="molecule type" value="Genomic_DNA"/>
</dbReference>
<evidence type="ECO:0000313" key="2">
    <source>
        <dbReference type="Proteomes" id="UP001377692"/>
    </source>
</evidence>
<dbReference type="RefSeq" id="WP_339550041.1">
    <property type="nucleotide sequence ID" value="NZ_JBBHLD010000015.1"/>
</dbReference>
<name>A0ABU8R940_9PSED</name>
<organism evidence="1 2">
    <name type="scientific">Pseudomonas kermanshahensis</name>
    <dbReference type="NCBI Taxonomy" id="2745482"/>
    <lineage>
        <taxon>Bacteria</taxon>
        <taxon>Pseudomonadati</taxon>
        <taxon>Pseudomonadota</taxon>
        <taxon>Gammaproteobacteria</taxon>
        <taxon>Pseudomonadales</taxon>
        <taxon>Pseudomonadaceae</taxon>
        <taxon>Pseudomonas</taxon>
    </lineage>
</organism>
<reference evidence="1 2" key="1">
    <citation type="submission" date="2024-02" db="EMBL/GenBank/DDBJ databases">
        <title>Identification of pathogenicity and growth-promoting functions of Pseudomonas putida variants.</title>
        <authorList>
            <person name="Sun J."/>
        </authorList>
    </citation>
    <scope>NUCLEOTIDE SEQUENCE [LARGE SCALE GENOMIC DNA]</scope>
    <source>
        <strain evidence="1 2">A04</strain>
    </source>
</reference>
<proteinExistence type="predicted"/>
<comment type="caution">
    <text evidence="1">The sequence shown here is derived from an EMBL/GenBank/DDBJ whole genome shotgun (WGS) entry which is preliminary data.</text>
</comment>